<feature type="transmembrane region" description="Helical" evidence="1">
    <location>
        <begin position="21"/>
        <end position="46"/>
    </location>
</feature>
<name>A0A395I2L0_ASPHC</name>
<organism evidence="2 3">
    <name type="scientific">Aspergillus homomorphus (strain CBS 101889)</name>
    <dbReference type="NCBI Taxonomy" id="1450537"/>
    <lineage>
        <taxon>Eukaryota</taxon>
        <taxon>Fungi</taxon>
        <taxon>Dikarya</taxon>
        <taxon>Ascomycota</taxon>
        <taxon>Pezizomycotina</taxon>
        <taxon>Eurotiomycetes</taxon>
        <taxon>Eurotiomycetidae</taxon>
        <taxon>Eurotiales</taxon>
        <taxon>Aspergillaceae</taxon>
        <taxon>Aspergillus</taxon>
        <taxon>Aspergillus subgen. Circumdati</taxon>
    </lineage>
</organism>
<evidence type="ECO:0000256" key="1">
    <source>
        <dbReference type="SAM" id="Phobius"/>
    </source>
</evidence>
<evidence type="ECO:0000313" key="3">
    <source>
        <dbReference type="Proteomes" id="UP000248961"/>
    </source>
</evidence>
<dbReference type="GeneID" id="37195386"/>
<sequence length="83" mass="10002">MCVDDYPVLPKIPPGDITCSLFGCFFVLFFFTRVFRWPCVFSISFIPFHPPLLRLERLRGWNLICLLLSYFDARTRYRLFRFP</sequence>
<dbReference type="EMBL" id="KZ824275">
    <property type="protein sequence ID" value="RAL14411.1"/>
    <property type="molecule type" value="Genomic_DNA"/>
</dbReference>
<protein>
    <submittedName>
        <fullName evidence="2">Uncharacterized protein</fullName>
    </submittedName>
</protein>
<dbReference type="AlphaFoldDB" id="A0A395I2L0"/>
<keyword evidence="1" id="KW-0812">Transmembrane</keyword>
<dbReference type="VEuPathDB" id="FungiDB:BO97DRAFT_284636"/>
<evidence type="ECO:0000313" key="2">
    <source>
        <dbReference type="EMBL" id="RAL14411.1"/>
    </source>
</evidence>
<reference evidence="2 3" key="1">
    <citation type="submission" date="2018-02" db="EMBL/GenBank/DDBJ databases">
        <title>The genomes of Aspergillus section Nigri reveals drivers in fungal speciation.</title>
        <authorList>
            <consortium name="DOE Joint Genome Institute"/>
            <person name="Vesth T.C."/>
            <person name="Nybo J."/>
            <person name="Theobald S."/>
            <person name="Brandl J."/>
            <person name="Frisvad J.C."/>
            <person name="Nielsen K.F."/>
            <person name="Lyhne E.K."/>
            <person name="Kogle M.E."/>
            <person name="Kuo A."/>
            <person name="Riley R."/>
            <person name="Clum A."/>
            <person name="Nolan M."/>
            <person name="Lipzen A."/>
            <person name="Salamov A."/>
            <person name="Henrissat B."/>
            <person name="Wiebenga A."/>
            <person name="De vries R.P."/>
            <person name="Grigoriev I.V."/>
            <person name="Mortensen U.H."/>
            <person name="Andersen M.R."/>
            <person name="Baker S.E."/>
        </authorList>
    </citation>
    <scope>NUCLEOTIDE SEQUENCE [LARGE SCALE GENOMIC DNA]</scope>
    <source>
        <strain evidence="2 3">CBS 101889</strain>
    </source>
</reference>
<dbReference type="RefSeq" id="XP_025553565.1">
    <property type="nucleotide sequence ID" value="XM_025691097.1"/>
</dbReference>
<keyword evidence="1" id="KW-0472">Membrane</keyword>
<keyword evidence="3" id="KW-1185">Reference proteome</keyword>
<proteinExistence type="predicted"/>
<accession>A0A395I2L0</accession>
<dbReference type="Proteomes" id="UP000248961">
    <property type="component" value="Unassembled WGS sequence"/>
</dbReference>
<gene>
    <name evidence="2" type="ORF">BO97DRAFT_284636</name>
</gene>
<keyword evidence="1" id="KW-1133">Transmembrane helix</keyword>